<feature type="domain" description="Bacterial bifunctional deaminase-reductase C-terminal" evidence="6">
    <location>
        <begin position="191"/>
        <end position="392"/>
    </location>
</feature>
<sequence>MVSKISIQKNHSALAASFEHGVSRLNREDLHFITHTSRLADSSSGLTQPHPNSACILVSPDGKVLSSAYQHAQGTTSSEVLAVAASGEATKSSTAYLNLETGGDCDGEPAALNALLLGGVQRVVLGMRHPLDHARGRAVCALRAAGLVVDVLGEAFVSPEDSQLEAAALQACTEVNEPLLHRAVLKRPMSILKYAMTLDGKIATQSGHSAWVTSPPARSHVFEQRARSDAVIVGGNTVRRDNPRLTTRREGGHAPVRIVMSRTLELPADAELWDVTVAPTIVMTQRGAKRRFQSLLKARGVEVVEFDFLNPECVADYCYQRGFLQCFWECGGILAAPCISGNVIHKVMAFVAPKIIGGARAPSPVGELGFVEMTQALELHETQWSQVGPDLMLLGYLPISKGPLALHAALSDKLLTYQTSSTPDTSISSREAQNSLTVVGVQQNDSPGNMQNAGMSNSAMEAEKQTGERLKEADSSSANIASSSKNTARIKISNDSKKMQGASLFYKCWDRWGGLGNFSPHPIEMSTPGNCAGLSISESFSPLGPEVSGRTPPADSTASAAVFTRMYASVEHFYQSSKFLCTTEEGRLLAESVAAMQSPEEAARLGRLMQRTRPDLLRPDWDQPETRISVMESALRAKFTTHQGPRALLLATKGLEVIEASPHDFFWGSGIDGSGRNELGKLLMKLREEYSSISEAS</sequence>
<evidence type="ECO:0000313" key="8">
    <source>
        <dbReference type="EMBL" id="GAX84404.1"/>
    </source>
</evidence>
<dbReference type="NCBIfam" id="TIGR02464">
    <property type="entry name" value="ribofla_fusion"/>
    <property type="match status" value="1"/>
</dbReference>
<dbReference type="GO" id="GO:0008835">
    <property type="term" value="F:diaminohydroxyphosphoribosylaminopyrimidine deaminase activity"/>
    <property type="evidence" value="ECO:0007669"/>
    <property type="project" value="InterPro"/>
</dbReference>
<comment type="pathway">
    <text evidence="1">Cofactor biosynthesis; riboflavin biosynthesis; 5-amino-6-(D-ribitylamino)uracil from GTP: step 3/4.</text>
</comment>
<dbReference type="Pfam" id="PF01872">
    <property type="entry name" value="RibD_C"/>
    <property type="match status" value="1"/>
</dbReference>
<comment type="caution">
    <text evidence="8">The sequence shown here is derived from an EMBL/GenBank/DDBJ whole genome shotgun (WGS) entry which is preliminary data.</text>
</comment>
<proteinExistence type="predicted"/>
<evidence type="ECO:0000256" key="1">
    <source>
        <dbReference type="ARBA" id="ARBA00004910"/>
    </source>
</evidence>
<dbReference type="GO" id="GO:0050661">
    <property type="term" value="F:NADP binding"/>
    <property type="evidence" value="ECO:0007669"/>
    <property type="project" value="InterPro"/>
</dbReference>
<reference evidence="8 9" key="1">
    <citation type="submission" date="2017-08" db="EMBL/GenBank/DDBJ databases">
        <title>Acidophilic green algal genome provides insights into adaptation to an acidic environment.</title>
        <authorList>
            <person name="Hirooka S."/>
            <person name="Hirose Y."/>
            <person name="Kanesaki Y."/>
            <person name="Higuchi S."/>
            <person name="Fujiwara T."/>
            <person name="Onuma R."/>
            <person name="Era A."/>
            <person name="Ohbayashi R."/>
            <person name="Uzuka A."/>
            <person name="Nozaki H."/>
            <person name="Yoshikawa H."/>
            <person name="Miyagishima S.Y."/>
        </authorList>
    </citation>
    <scope>NUCLEOTIDE SEQUENCE [LARGE SCALE GENOMIC DNA]</scope>
    <source>
        <strain evidence="8 9">NIES-2499</strain>
    </source>
</reference>
<protein>
    <recommendedName>
        <fullName evidence="2">5-amino-6-(5-phosphoribosylamino)uracil reductase</fullName>
        <ecNumber evidence="2">1.1.1.193</ecNumber>
    </recommendedName>
</protein>
<dbReference type="InterPro" id="IPR004794">
    <property type="entry name" value="Eubact_RibD"/>
</dbReference>
<keyword evidence="4" id="KW-0560">Oxidoreductase</keyword>
<dbReference type="Gene3D" id="3.40.430.10">
    <property type="entry name" value="Dihydrofolate Reductase, subunit A"/>
    <property type="match status" value="1"/>
</dbReference>
<dbReference type="InterPro" id="IPR024072">
    <property type="entry name" value="DHFR-like_dom_sf"/>
</dbReference>
<dbReference type="Proteomes" id="UP000232323">
    <property type="component" value="Unassembled WGS sequence"/>
</dbReference>
<dbReference type="InterPro" id="IPR016193">
    <property type="entry name" value="Cytidine_deaminase-like"/>
</dbReference>
<dbReference type="EC" id="1.1.1.193" evidence="2"/>
<dbReference type="SUPFAM" id="SSF143990">
    <property type="entry name" value="YbiA-like"/>
    <property type="match status" value="1"/>
</dbReference>
<feature type="domain" description="NADAR" evidence="7">
    <location>
        <begin position="556"/>
        <end position="689"/>
    </location>
</feature>
<dbReference type="Gene3D" id="3.40.140.10">
    <property type="entry name" value="Cytidine Deaminase, domain 2"/>
    <property type="match status" value="1"/>
</dbReference>
<evidence type="ECO:0000259" key="7">
    <source>
        <dbReference type="Pfam" id="PF08719"/>
    </source>
</evidence>
<evidence type="ECO:0000256" key="5">
    <source>
        <dbReference type="SAM" id="MobiDB-lite"/>
    </source>
</evidence>
<dbReference type="SUPFAM" id="SSF53597">
    <property type="entry name" value="Dihydrofolate reductase-like"/>
    <property type="match status" value="1"/>
</dbReference>
<feature type="compositionally biased region" description="Polar residues" evidence="5">
    <location>
        <begin position="442"/>
        <end position="459"/>
    </location>
</feature>
<dbReference type="GO" id="GO:0008703">
    <property type="term" value="F:5-amino-6-(5-phosphoribosylamino)uracil reductase activity"/>
    <property type="evidence" value="ECO:0007669"/>
    <property type="project" value="UniProtKB-EC"/>
</dbReference>
<evidence type="ECO:0000256" key="4">
    <source>
        <dbReference type="ARBA" id="ARBA00023002"/>
    </source>
</evidence>
<dbReference type="NCBIfam" id="TIGR00227">
    <property type="entry name" value="ribD_Cterm"/>
    <property type="match status" value="1"/>
</dbReference>
<feature type="region of interest" description="Disordered" evidence="5">
    <location>
        <begin position="442"/>
        <end position="465"/>
    </location>
</feature>
<dbReference type="UniPathway" id="UPA00275">
    <property type="reaction ID" value="UER00402"/>
</dbReference>
<dbReference type="Gene3D" id="1.10.357.40">
    <property type="entry name" value="YbiA-like"/>
    <property type="match status" value="1"/>
</dbReference>
<dbReference type="PANTHER" id="PTHR38011:SF7">
    <property type="entry name" value="2,5-DIAMINO-6-RIBOSYLAMINO-4(3H)-PYRIMIDINONE 5'-PHOSPHATE REDUCTASE"/>
    <property type="match status" value="1"/>
</dbReference>
<evidence type="ECO:0000256" key="2">
    <source>
        <dbReference type="ARBA" id="ARBA00013173"/>
    </source>
</evidence>
<gene>
    <name evidence="8" type="ORF">CEUSTIGMA_g11826.t1</name>
</gene>
<dbReference type="InterPro" id="IPR037238">
    <property type="entry name" value="YbiA-like_sf"/>
</dbReference>
<organism evidence="8 9">
    <name type="scientific">Chlamydomonas eustigma</name>
    <dbReference type="NCBI Taxonomy" id="1157962"/>
    <lineage>
        <taxon>Eukaryota</taxon>
        <taxon>Viridiplantae</taxon>
        <taxon>Chlorophyta</taxon>
        <taxon>core chlorophytes</taxon>
        <taxon>Chlorophyceae</taxon>
        <taxon>CS clade</taxon>
        <taxon>Chlamydomonadales</taxon>
        <taxon>Chlamydomonadaceae</taxon>
        <taxon>Chlamydomonas</taxon>
    </lineage>
</organism>
<dbReference type="InterPro" id="IPR002734">
    <property type="entry name" value="RibDG_C"/>
</dbReference>
<evidence type="ECO:0000313" key="9">
    <source>
        <dbReference type="Proteomes" id="UP000232323"/>
    </source>
</evidence>
<accession>A0A250XMU7</accession>
<keyword evidence="9" id="KW-1185">Reference proteome</keyword>
<dbReference type="PANTHER" id="PTHR38011">
    <property type="entry name" value="DIHYDROFOLATE REDUCTASE FAMILY PROTEIN (AFU_ORTHOLOGUE AFUA_8G06820)"/>
    <property type="match status" value="1"/>
</dbReference>
<name>A0A250XMU7_9CHLO</name>
<dbReference type="OrthoDB" id="206452at2759"/>
<dbReference type="GO" id="GO:0009231">
    <property type="term" value="P:riboflavin biosynthetic process"/>
    <property type="evidence" value="ECO:0007669"/>
    <property type="project" value="UniProtKB-UniPathway"/>
</dbReference>
<dbReference type="STRING" id="1157962.A0A250XMU7"/>
<dbReference type="InterPro" id="IPR011549">
    <property type="entry name" value="RibD_C"/>
</dbReference>
<dbReference type="EMBL" id="BEGY01000124">
    <property type="protein sequence ID" value="GAX84404.1"/>
    <property type="molecule type" value="Genomic_DNA"/>
</dbReference>
<evidence type="ECO:0000259" key="6">
    <source>
        <dbReference type="Pfam" id="PF01872"/>
    </source>
</evidence>
<keyword evidence="3" id="KW-0521">NADP</keyword>
<dbReference type="CDD" id="cd15457">
    <property type="entry name" value="NADAR"/>
    <property type="match status" value="1"/>
</dbReference>
<dbReference type="Pfam" id="PF08719">
    <property type="entry name" value="NADAR"/>
    <property type="match status" value="1"/>
</dbReference>
<dbReference type="InterPro" id="IPR050765">
    <property type="entry name" value="Riboflavin_Biosynth_HTPR"/>
</dbReference>
<evidence type="ECO:0000256" key="3">
    <source>
        <dbReference type="ARBA" id="ARBA00022857"/>
    </source>
</evidence>
<dbReference type="NCBIfam" id="TIGR00326">
    <property type="entry name" value="eubact_ribD"/>
    <property type="match status" value="1"/>
</dbReference>
<dbReference type="InterPro" id="IPR012816">
    <property type="entry name" value="NADAR"/>
</dbReference>
<dbReference type="AlphaFoldDB" id="A0A250XMU7"/>
<dbReference type="SUPFAM" id="SSF53927">
    <property type="entry name" value="Cytidine deaminase-like"/>
    <property type="match status" value="1"/>
</dbReference>